<dbReference type="Pfam" id="PF13657">
    <property type="entry name" value="Couple_hipA"/>
    <property type="match status" value="1"/>
</dbReference>
<dbReference type="NCBIfam" id="TIGR03071">
    <property type="entry name" value="couple_hipA"/>
    <property type="match status" value="1"/>
</dbReference>
<feature type="domain" description="HipA-like C-terminal" evidence="4">
    <location>
        <begin position="157"/>
        <end position="404"/>
    </location>
</feature>
<organism evidence="6 7">
    <name type="scientific">Vogesella aquatica</name>
    <dbReference type="NCBI Taxonomy" id="2984206"/>
    <lineage>
        <taxon>Bacteria</taxon>
        <taxon>Pseudomonadati</taxon>
        <taxon>Pseudomonadota</taxon>
        <taxon>Betaproteobacteria</taxon>
        <taxon>Neisseriales</taxon>
        <taxon>Chromobacteriaceae</taxon>
        <taxon>Vogesella</taxon>
    </lineage>
</organism>
<dbReference type="RefSeq" id="WP_272751545.1">
    <property type="nucleotide sequence ID" value="NZ_JAQQLF010000009.1"/>
</dbReference>
<keyword evidence="7" id="KW-1185">Reference proteome</keyword>
<evidence type="ECO:0000313" key="6">
    <source>
        <dbReference type="EMBL" id="MDC7717190.1"/>
    </source>
</evidence>
<keyword evidence="3" id="KW-0418">Kinase</keyword>
<reference evidence="6 7" key="1">
    <citation type="submission" date="2023-01" db="EMBL/GenBank/DDBJ databases">
        <title>Novel species of the genus Vogesella isolated from rivers.</title>
        <authorList>
            <person name="Lu H."/>
        </authorList>
    </citation>
    <scope>NUCLEOTIDE SEQUENCE [LARGE SCALE GENOMIC DNA]</scope>
    <source>
        <strain evidence="6 7">DC21W</strain>
    </source>
</reference>
<evidence type="ECO:0000256" key="3">
    <source>
        <dbReference type="ARBA" id="ARBA00022777"/>
    </source>
</evidence>
<name>A0ABT5IXA5_9NEIS</name>
<evidence type="ECO:0000313" key="7">
    <source>
        <dbReference type="Proteomes" id="UP001219956"/>
    </source>
</evidence>
<dbReference type="Proteomes" id="UP001219956">
    <property type="component" value="Unassembled WGS sequence"/>
</dbReference>
<dbReference type="InterPro" id="IPR012893">
    <property type="entry name" value="HipA-like_C"/>
</dbReference>
<protein>
    <submittedName>
        <fullName evidence="6">Type II toxin-antitoxin system HipA family toxin</fullName>
    </submittedName>
</protein>
<sequence length="449" mass="49380">MGRKSHRQQLNVWMNGLLVGEWALTRSDETFSYHDSWLYHPQARPLSLSLPFLPGNAAYRGAVVNAYFDNLLPDSDSIRRRLAQRYRLSDSAAFTLLAALGRDCVGALQLLPPDETPQDLHSIHGEALTEADIASLLQQTVHTGAPGQQEYEADLRLSIAGAQEKTALLYHAGRWQRPLGSTPTTHILKLPMGLVGGMQADMRSSVENEWLCAQLVAAFGLPVARCDIARFDAQKVLVVERFDRRLAADGSWLMRLPQEDFCQATGTPPHLKYQSDGGPGVARILDILAGSENSEADRQQFFKTQVVFWLLAATDGHAKNFSLFHLPGGRYRATPLYDILSAHPVIGHGAGQVAPQKAKLAMAVRGQSNHYLIDRIQPRHWLAQARSSGLTEAWAKTLLNELVDCTGKVLEDVAQTLPADFPAELALAIFDGIRRQRDRLAAGLSGSTS</sequence>
<dbReference type="InterPro" id="IPR017508">
    <property type="entry name" value="HipA_N1"/>
</dbReference>
<dbReference type="EMBL" id="JAQQLF010000009">
    <property type="protein sequence ID" value="MDC7717190.1"/>
    <property type="molecule type" value="Genomic_DNA"/>
</dbReference>
<dbReference type="InterPro" id="IPR052028">
    <property type="entry name" value="HipA_Ser/Thr_kinase"/>
</dbReference>
<gene>
    <name evidence="6" type="ORF">PQU95_08175</name>
</gene>
<accession>A0ABT5IXA5</accession>
<comment type="similarity">
    <text evidence="1">Belongs to the HipA Ser/Thr kinase family.</text>
</comment>
<keyword evidence="2" id="KW-0808">Transferase</keyword>
<evidence type="ECO:0000256" key="2">
    <source>
        <dbReference type="ARBA" id="ARBA00022679"/>
    </source>
</evidence>
<feature type="domain" description="HipA N-terminal subdomain 1" evidence="5">
    <location>
        <begin position="10"/>
        <end position="110"/>
    </location>
</feature>
<dbReference type="CDD" id="cd17808">
    <property type="entry name" value="HipA_Ec_like"/>
    <property type="match status" value="1"/>
</dbReference>
<comment type="caution">
    <text evidence="6">The sequence shown here is derived from an EMBL/GenBank/DDBJ whole genome shotgun (WGS) entry which is preliminary data.</text>
</comment>
<dbReference type="PANTHER" id="PTHR37419">
    <property type="entry name" value="SERINE/THREONINE-PROTEIN KINASE TOXIN HIPA"/>
    <property type="match status" value="1"/>
</dbReference>
<dbReference type="PANTHER" id="PTHR37419:SF1">
    <property type="entry name" value="SERINE_THREONINE-PROTEIN KINASE TOXIN HIPA"/>
    <property type="match status" value="1"/>
</dbReference>
<evidence type="ECO:0000256" key="1">
    <source>
        <dbReference type="ARBA" id="ARBA00010164"/>
    </source>
</evidence>
<evidence type="ECO:0000259" key="4">
    <source>
        <dbReference type="Pfam" id="PF07804"/>
    </source>
</evidence>
<dbReference type="Pfam" id="PF07804">
    <property type="entry name" value="HipA_C"/>
    <property type="match status" value="1"/>
</dbReference>
<proteinExistence type="inferred from homology"/>
<evidence type="ECO:0000259" key="5">
    <source>
        <dbReference type="Pfam" id="PF13657"/>
    </source>
</evidence>